<dbReference type="PANTHER" id="PTHR12673">
    <property type="entry name" value="FACIOGENITAL DYSPLASIA PROTEIN"/>
    <property type="match status" value="1"/>
</dbReference>
<dbReference type="InterPro" id="IPR051092">
    <property type="entry name" value="FYVE_RhoGEF_PH"/>
</dbReference>
<feature type="region of interest" description="Disordered" evidence="1">
    <location>
        <begin position="1"/>
        <end position="25"/>
    </location>
</feature>
<dbReference type="Proteomes" id="UP000663879">
    <property type="component" value="Unassembled WGS sequence"/>
</dbReference>
<dbReference type="SUPFAM" id="SSF50156">
    <property type="entry name" value="PDZ domain-like"/>
    <property type="match status" value="1"/>
</dbReference>
<dbReference type="Gene3D" id="1.20.900.10">
    <property type="entry name" value="Dbl homology (DH) domain"/>
    <property type="match status" value="1"/>
</dbReference>
<dbReference type="SUPFAM" id="SSF48065">
    <property type="entry name" value="DBL homology domain (DH-domain)"/>
    <property type="match status" value="1"/>
</dbReference>
<evidence type="ECO:0000256" key="1">
    <source>
        <dbReference type="SAM" id="MobiDB-lite"/>
    </source>
</evidence>
<comment type="caution">
    <text evidence="4">The sequence shown here is derived from an EMBL/GenBank/DDBJ whole genome shotgun (WGS) entry which is preliminary data.</text>
</comment>
<dbReference type="InterPro" id="IPR001478">
    <property type="entry name" value="PDZ"/>
</dbReference>
<feature type="domain" description="PDZ" evidence="3">
    <location>
        <begin position="48"/>
        <end position="110"/>
    </location>
</feature>
<name>A0A813XMK0_9BILA</name>
<dbReference type="Gene3D" id="2.30.42.10">
    <property type="match status" value="1"/>
</dbReference>
<feature type="domain" description="DH" evidence="2">
    <location>
        <begin position="304"/>
        <end position="485"/>
    </location>
</feature>
<evidence type="ECO:0000259" key="3">
    <source>
        <dbReference type="PROSITE" id="PS50106"/>
    </source>
</evidence>
<dbReference type="Pfam" id="PF17820">
    <property type="entry name" value="PDZ_6"/>
    <property type="match status" value="1"/>
</dbReference>
<dbReference type="AlphaFoldDB" id="A0A813XMK0"/>
<evidence type="ECO:0000313" key="5">
    <source>
        <dbReference type="Proteomes" id="UP000663879"/>
    </source>
</evidence>
<dbReference type="GO" id="GO:0005737">
    <property type="term" value="C:cytoplasm"/>
    <property type="evidence" value="ECO:0007669"/>
    <property type="project" value="TreeGrafter"/>
</dbReference>
<dbReference type="SMART" id="SM00228">
    <property type="entry name" value="PDZ"/>
    <property type="match status" value="1"/>
</dbReference>
<dbReference type="PANTHER" id="PTHR12673:SF159">
    <property type="entry name" value="LD03170P"/>
    <property type="match status" value="1"/>
</dbReference>
<dbReference type="InterPro" id="IPR035899">
    <property type="entry name" value="DBL_dom_sf"/>
</dbReference>
<protein>
    <submittedName>
        <fullName evidence="4">Uncharacterized protein</fullName>
    </submittedName>
</protein>
<feature type="compositionally biased region" description="Polar residues" evidence="1">
    <location>
        <begin position="14"/>
        <end position="25"/>
    </location>
</feature>
<evidence type="ECO:0000259" key="2">
    <source>
        <dbReference type="PROSITE" id="PS50010"/>
    </source>
</evidence>
<sequence>MSLKFLKSSKKSSQPMASLNDQQQQVPNTNVTKYVKIKNVVYEQIELSLKLSKDEHKSSNSYGFVIAGYCPCHVETIVENSIAEKFGLKKGDLIIKVNEVNCCRARIKSILSLIKSNSNDNLKLTIYRCLNDAQKAFRISKRINLAKNNQNIKEQIESKKSKNINLITKLLRPSKWLSCAQPVNATMSTTFMYQSNTQEHTKENVLKCERDCCLMRKSCEKMMVKSESGLDTGYETLSRYYDSTEKLAKHNEESNYSIETVTNTTNSYSECDLTFESVQKKQNNENLKSTMNSESMKMDKFNQIRTKLIGDLIELEANFVSFLSVAVATFSRPLRGFFIQQQDYFTLFQNIEKILIISENFLRSMDKWSAYDLYTKIGQLYTQKMSLFKEAFATYVKGYPKARDLLNELKSHSKQFRLFLSEAQSNNLTLANLIDLPIVHMQKTMDLFKQIRMYTIESKRNPSEAPHIDSVIVELKKILNLINSNELKLNQVCYDDEIMENSEQDTELFEDEHELTEDSTSFFMEQSMISSINEMSTTLQDETYFNSTDSYASEESNSASC</sequence>
<dbReference type="InterPro" id="IPR000219">
    <property type="entry name" value="DH_dom"/>
</dbReference>
<dbReference type="SMART" id="SM00325">
    <property type="entry name" value="RhoGEF"/>
    <property type="match status" value="1"/>
</dbReference>
<dbReference type="Pfam" id="PF00621">
    <property type="entry name" value="RhoGEF"/>
    <property type="match status" value="1"/>
</dbReference>
<dbReference type="GO" id="GO:0005085">
    <property type="term" value="F:guanyl-nucleotide exchange factor activity"/>
    <property type="evidence" value="ECO:0007669"/>
    <property type="project" value="InterPro"/>
</dbReference>
<dbReference type="InterPro" id="IPR041489">
    <property type="entry name" value="PDZ_6"/>
</dbReference>
<organism evidence="4 5">
    <name type="scientific">Brachionus calyciflorus</name>
    <dbReference type="NCBI Taxonomy" id="104777"/>
    <lineage>
        <taxon>Eukaryota</taxon>
        <taxon>Metazoa</taxon>
        <taxon>Spiralia</taxon>
        <taxon>Gnathifera</taxon>
        <taxon>Rotifera</taxon>
        <taxon>Eurotatoria</taxon>
        <taxon>Monogononta</taxon>
        <taxon>Pseudotrocha</taxon>
        <taxon>Ploima</taxon>
        <taxon>Brachionidae</taxon>
        <taxon>Brachionus</taxon>
    </lineage>
</organism>
<gene>
    <name evidence="4" type="ORF">OXX778_LOCUS10005</name>
</gene>
<keyword evidence="5" id="KW-1185">Reference proteome</keyword>
<dbReference type="InterPro" id="IPR036034">
    <property type="entry name" value="PDZ_sf"/>
</dbReference>
<dbReference type="PROSITE" id="PS50106">
    <property type="entry name" value="PDZ"/>
    <property type="match status" value="1"/>
</dbReference>
<dbReference type="PROSITE" id="PS50010">
    <property type="entry name" value="DH_2"/>
    <property type="match status" value="1"/>
</dbReference>
<accession>A0A813XMK0</accession>
<dbReference type="OrthoDB" id="44841at2759"/>
<dbReference type="EMBL" id="CAJNOC010001533">
    <property type="protein sequence ID" value="CAF0872471.1"/>
    <property type="molecule type" value="Genomic_DNA"/>
</dbReference>
<evidence type="ECO:0000313" key="4">
    <source>
        <dbReference type="EMBL" id="CAF0872471.1"/>
    </source>
</evidence>
<proteinExistence type="predicted"/>
<reference evidence="4" key="1">
    <citation type="submission" date="2021-02" db="EMBL/GenBank/DDBJ databases">
        <authorList>
            <person name="Nowell W R."/>
        </authorList>
    </citation>
    <scope>NUCLEOTIDE SEQUENCE</scope>
    <source>
        <strain evidence="4">Ploen Becks lab</strain>
    </source>
</reference>